<evidence type="ECO:0000256" key="4">
    <source>
        <dbReference type="ARBA" id="ARBA00022827"/>
    </source>
</evidence>
<dbReference type="GeneID" id="85363721"/>
<dbReference type="PANTHER" id="PTHR11552">
    <property type="entry name" value="GLUCOSE-METHANOL-CHOLINE GMC OXIDOREDUCTASE"/>
    <property type="match status" value="1"/>
</dbReference>
<accession>A0AA39T2R3</accession>
<keyword evidence="7" id="KW-1185">Reference proteome</keyword>
<dbReference type="Gene3D" id="3.30.560.10">
    <property type="entry name" value="Glucose Oxidase, domain 3"/>
    <property type="match status" value="1"/>
</dbReference>
<gene>
    <name evidence="6" type="ORF">EV420DRAFT_1746755</name>
</gene>
<dbReference type="InterPro" id="IPR036188">
    <property type="entry name" value="FAD/NAD-bd_sf"/>
</dbReference>
<dbReference type="PROSITE" id="PS51257">
    <property type="entry name" value="PROKAR_LIPOPROTEIN"/>
    <property type="match status" value="1"/>
</dbReference>
<dbReference type="GO" id="GO:0050660">
    <property type="term" value="F:flavin adenine dinucleotide binding"/>
    <property type="evidence" value="ECO:0007669"/>
    <property type="project" value="InterPro"/>
</dbReference>
<feature type="domain" description="Glucose-methanol-choline oxidoreductase N-terminal" evidence="5">
    <location>
        <begin position="50"/>
        <end position="276"/>
    </location>
</feature>
<dbReference type="Pfam" id="PF00732">
    <property type="entry name" value="GMC_oxred_N"/>
    <property type="match status" value="1"/>
</dbReference>
<reference evidence="6" key="1">
    <citation type="submission" date="2023-06" db="EMBL/GenBank/DDBJ databases">
        <authorList>
            <consortium name="Lawrence Berkeley National Laboratory"/>
            <person name="Ahrendt S."/>
            <person name="Sahu N."/>
            <person name="Indic B."/>
            <person name="Wong-Bajracharya J."/>
            <person name="Merenyi Z."/>
            <person name="Ke H.-M."/>
            <person name="Monk M."/>
            <person name="Kocsube S."/>
            <person name="Drula E."/>
            <person name="Lipzen A."/>
            <person name="Balint B."/>
            <person name="Henrissat B."/>
            <person name="Andreopoulos B."/>
            <person name="Martin F.M."/>
            <person name="Harder C.B."/>
            <person name="Rigling D."/>
            <person name="Ford K.L."/>
            <person name="Foster G.D."/>
            <person name="Pangilinan J."/>
            <person name="Papanicolaou A."/>
            <person name="Barry K."/>
            <person name="LaButti K."/>
            <person name="Viragh M."/>
            <person name="Koriabine M."/>
            <person name="Yan M."/>
            <person name="Riley R."/>
            <person name="Champramary S."/>
            <person name="Plett K.L."/>
            <person name="Tsai I.J."/>
            <person name="Slot J."/>
            <person name="Sipos G."/>
            <person name="Plett J."/>
            <person name="Nagy L.G."/>
            <person name="Grigoriev I.V."/>
        </authorList>
    </citation>
    <scope>NUCLEOTIDE SEQUENCE</scope>
    <source>
        <strain evidence="6">CCBAS 213</strain>
    </source>
</reference>
<evidence type="ECO:0000313" key="6">
    <source>
        <dbReference type="EMBL" id="KAK0460466.1"/>
    </source>
</evidence>
<name>A0AA39T2R3_ARMTA</name>
<keyword evidence="3" id="KW-0285">Flavoprotein</keyword>
<comment type="similarity">
    <text evidence="2">Belongs to the GMC oxidoreductase family.</text>
</comment>
<dbReference type="InterPro" id="IPR012132">
    <property type="entry name" value="GMC_OxRdtase"/>
</dbReference>
<dbReference type="Proteomes" id="UP001175211">
    <property type="component" value="Unassembled WGS sequence"/>
</dbReference>
<dbReference type="Gene3D" id="3.50.50.60">
    <property type="entry name" value="FAD/NAD(P)-binding domain"/>
    <property type="match status" value="1"/>
</dbReference>
<protein>
    <submittedName>
        <fullName evidence="6">Glucose-methanol-choline oxidoreductase</fullName>
    </submittedName>
</protein>
<evidence type="ECO:0000259" key="5">
    <source>
        <dbReference type="Pfam" id="PF00732"/>
    </source>
</evidence>
<keyword evidence="4" id="KW-0274">FAD</keyword>
<dbReference type="SUPFAM" id="SSF51905">
    <property type="entry name" value="FAD/NAD(P)-binding domain"/>
    <property type="match status" value="1"/>
</dbReference>
<proteinExistence type="inferred from homology"/>
<dbReference type="EMBL" id="JAUEPS010000012">
    <property type="protein sequence ID" value="KAK0460466.1"/>
    <property type="molecule type" value="Genomic_DNA"/>
</dbReference>
<comment type="cofactor">
    <cofactor evidence="1">
        <name>FAD</name>
        <dbReference type="ChEBI" id="CHEBI:57692"/>
    </cofactor>
</comment>
<evidence type="ECO:0000256" key="1">
    <source>
        <dbReference type="ARBA" id="ARBA00001974"/>
    </source>
</evidence>
<comment type="caution">
    <text evidence="6">The sequence shown here is derived from an EMBL/GenBank/DDBJ whole genome shotgun (WGS) entry which is preliminary data.</text>
</comment>
<dbReference type="GO" id="GO:0016614">
    <property type="term" value="F:oxidoreductase activity, acting on CH-OH group of donors"/>
    <property type="evidence" value="ECO:0007669"/>
    <property type="project" value="InterPro"/>
</dbReference>
<dbReference type="RefSeq" id="XP_060332505.1">
    <property type="nucleotide sequence ID" value="XM_060480173.1"/>
</dbReference>
<evidence type="ECO:0000256" key="3">
    <source>
        <dbReference type="ARBA" id="ARBA00022630"/>
    </source>
</evidence>
<dbReference type="PANTHER" id="PTHR11552:SF147">
    <property type="entry name" value="CHOLINE DEHYDROGENASE, MITOCHONDRIAL"/>
    <property type="match status" value="1"/>
</dbReference>
<organism evidence="6 7">
    <name type="scientific">Armillaria tabescens</name>
    <name type="common">Ringless honey mushroom</name>
    <name type="synonym">Agaricus tabescens</name>
    <dbReference type="NCBI Taxonomy" id="1929756"/>
    <lineage>
        <taxon>Eukaryota</taxon>
        <taxon>Fungi</taxon>
        <taxon>Dikarya</taxon>
        <taxon>Basidiomycota</taxon>
        <taxon>Agaricomycotina</taxon>
        <taxon>Agaricomycetes</taxon>
        <taxon>Agaricomycetidae</taxon>
        <taxon>Agaricales</taxon>
        <taxon>Marasmiineae</taxon>
        <taxon>Physalacriaceae</taxon>
        <taxon>Desarmillaria</taxon>
    </lineage>
</organism>
<dbReference type="InterPro" id="IPR000172">
    <property type="entry name" value="GMC_OxRdtase_N"/>
</dbReference>
<evidence type="ECO:0000313" key="7">
    <source>
        <dbReference type="Proteomes" id="UP001175211"/>
    </source>
</evidence>
<evidence type="ECO:0000256" key="2">
    <source>
        <dbReference type="ARBA" id="ARBA00010790"/>
    </source>
</evidence>
<dbReference type="AlphaFoldDB" id="A0AA39T2R3"/>
<sequence length="282" mass="31203">MYTFKRVRNTKQRAQTPMDPLLILLAAFSCSSALGAIHERFEDLPIQGFNYIIVGGGTAGNVLANRLTEDPHVSFLVLGAGTSTVDVILSEVPFFCSDVVPGTPWDWNFTTTEQPGLKGRSIRLPRGFGLRGSSAVTDSDVLQDGMVSGDDTWEWDASQPYFRKNERFIGSVDNHNTTGQFDPAAHDFDGINPVSMPGYPQGTDNHVIQTTAELPDEFPFNLDYNSGYHLGVGWTPVTVGNGTRSSSQTSYLAPEYVERPNLHVLIHTHVTRILRSRKEYHL</sequence>